<evidence type="ECO:0000256" key="3">
    <source>
        <dbReference type="SAM" id="MobiDB-lite"/>
    </source>
</evidence>
<dbReference type="OrthoDB" id="3210041at2"/>
<dbReference type="PANTHER" id="PTHR10434:SF55">
    <property type="entry name" value="POSSIBLE ACYLTRANSFERASE"/>
    <property type="match status" value="1"/>
</dbReference>
<evidence type="ECO:0000256" key="2">
    <source>
        <dbReference type="ARBA" id="ARBA00023315"/>
    </source>
</evidence>
<gene>
    <name evidence="5" type="ORF">BST12_20820</name>
</gene>
<feature type="domain" description="Phospholipid/glycerol acyltransferase" evidence="4">
    <location>
        <begin position="38"/>
        <end position="152"/>
    </location>
</feature>
<evidence type="ECO:0000256" key="1">
    <source>
        <dbReference type="ARBA" id="ARBA00022679"/>
    </source>
</evidence>
<protein>
    <submittedName>
        <fullName evidence="5">1-acyl-sn-glycerol-3-phosphate acyltransferase</fullName>
    </submittedName>
</protein>
<dbReference type="CDD" id="cd07989">
    <property type="entry name" value="LPLAT_AGPAT-like"/>
    <property type="match status" value="1"/>
</dbReference>
<dbReference type="PANTHER" id="PTHR10434">
    <property type="entry name" value="1-ACYL-SN-GLYCEROL-3-PHOSPHATE ACYLTRANSFERASE"/>
    <property type="match status" value="1"/>
</dbReference>
<name>A0A1W9ZJQ0_MYCAN</name>
<evidence type="ECO:0000259" key="4">
    <source>
        <dbReference type="SMART" id="SM00563"/>
    </source>
</evidence>
<dbReference type="Proteomes" id="UP000192284">
    <property type="component" value="Unassembled WGS sequence"/>
</dbReference>
<organism evidence="5 6">
    <name type="scientific">Mycobacterium angelicum</name>
    <dbReference type="NCBI Taxonomy" id="470074"/>
    <lineage>
        <taxon>Bacteria</taxon>
        <taxon>Bacillati</taxon>
        <taxon>Actinomycetota</taxon>
        <taxon>Actinomycetes</taxon>
        <taxon>Mycobacteriales</taxon>
        <taxon>Mycobacteriaceae</taxon>
        <taxon>Mycobacterium</taxon>
    </lineage>
</organism>
<sequence length="264" mass="30166">MAEPFFRFMEFFVPSVVALNGNKITYRGLENIPARGGALIALNHTSYVDWIPASLAAKERRRRLRFMIKAEMQDVKAVNYVIKHTQLIPVDRTMGAEAFAVAVQRLREGELVGLHPEATISRSYELRDFKTGAARMAIEAQVPIIPMIVWGAHRIWPKDHPKNLFRNKIPIAVSIGTPMWPQGDVEQFNSALRQVMNTMLYRVQEEYPHPEGEYWVPRRLGGGAPTPDESKEFRLAELAQRMQKQGYDGVTARRPEEGRRRLGD</sequence>
<dbReference type="AlphaFoldDB" id="A0A1W9ZJQ0"/>
<dbReference type="GO" id="GO:0003841">
    <property type="term" value="F:1-acylglycerol-3-phosphate O-acyltransferase activity"/>
    <property type="evidence" value="ECO:0007669"/>
    <property type="project" value="TreeGrafter"/>
</dbReference>
<keyword evidence="2 5" id="KW-0012">Acyltransferase</keyword>
<feature type="region of interest" description="Disordered" evidence="3">
    <location>
        <begin position="244"/>
        <end position="264"/>
    </location>
</feature>
<evidence type="ECO:0000313" key="6">
    <source>
        <dbReference type="Proteomes" id="UP000192284"/>
    </source>
</evidence>
<comment type="caution">
    <text evidence="5">The sequence shown here is derived from an EMBL/GenBank/DDBJ whole genome shotgun (WGS) entry which is preliminary data.</text>
</comment>
<dbReference type="InterPro" id="IPR002123">
    <property type="entry name" value="Plipid/glycerol_acylTrfase"/>
</dbReference>
<dbReference type="Pfam" id="PF01553">
    <property type="entry name" value="Acyltransferase"/>
    <property type="match status" value="1"/>
</dbReference>
<dbReference type="RefSeq" id="WP_083115005.1">
    <property type="nucleotide sequence ID" value="NZ_JACKTS010000040.1"/>
</dbReference>
<dbReference type="SMART" id="SM00563">
    <property type="entry name" value="PlsC"/>
    <property type="match status" value="1"/>
</dbReference>
<keyword evidence="1 5" id="KW-0808">Transferase</keyword>
<dbReference type="EMBL" id="MVHE01000045">
    <property type="protein sequence ID" value="ORA16340.1"/>
    <property type="molecule type" value="Genomic_DNA"/>
</dbReference>
<dbReference type="SUPFAM" id="SSF69593">
    <property type="entry name" value="Glycerol-3-phosphate (1)-acyltransferase"/>
    <property type="match status" value="1"/>
</dbReference>
<reference evidence="5 6" key="1">
    <citation type="submission" date="2017-02" db="EMBL/GenBank/DDBJ databases">
        <title>The new phylogeny of genus Mycobacterium.</title>
        <authorList>
            <person name="Tortoli E."/>
            <person name="Trovato A."/>
            <person name="Cirillo D.M."/>
        </authorList>
    </citation>
    <scope>NUCLEOTIDE SEQUENCE [LARGE SCALE GENOMIC DNA]</scope>
    <source>
        <strain evidence="5 6">DSM 45057</strain>
    </source>
</reference>
<proteinExistence type="predicted"/>
<dbReference type="GO" id="GO:0005886">
    <property type="term" value="C:plasma membrane"/>
    <property type="evidence" value="ECO:0007669"/>
    <property type="project" value="TreeGrafter"/>
</dbReference>
<accession>A0A1W9ZJQ0</accession>
<dbReference type="GO" id="GO:0006654">
    <property type="term" value="P:phosphatidic acid biosynthetic process"/>
    <property type="evidence" value="ECO:0007669"/>
    <property type="project" value="TreeGrafter"/>
</dbReference>
<feature type="compositionally biased region" description="Basic and acidic residues" evidence="3">
    <location>
        <begin position="251"/>
        <end position="264"/>
    </location>
</feature>
<keyword evidence="6" id="KW-1185">Reference proteome</keyword>
<evidence type="ECO:0000313" key="5">
    <source>
        <dbReference type="EMBL" id="ORA16340.1"/>
    </source>
</evidence>